<sequence>MNTRADGDATATIAVAGI</sequence>
<reference evidence="1" key="2">
    <citation type="journal article" date="2015" name="Data Brief">
        <title>Shoot transcriptome of the giant reed, Arundo donax.</title>
        <authorList>
            <person name="Barrero R.A."/>
            <person name="Guerrero F.D."/>
            <person name="Moolhuijzen P."/>
            <person name="Goolsby J.A."/>
            <person name="Tidwell J."/>
            <person name="Bellgard S.E."/>
            <person name="Bellgard M.I."/>
        </authorList>
    </citation>
    <scope>NUCLEOTIDE SEQUENCE</scope>
    <source>
        <tissue evidence="1">Shoot tissue taken approximately 20 cm above the soil surface</tissue>
    </source>
</reference>
<name>A0A0A8XXG4_ARUDO</name>
<evidence type="ECO:0000313" key="1">
    <source>
        <dbReference type="EMBL" id="JAD18546.1"/>
    </source>
</evidence>
<dbReference type="EMBL" id="GBRH01279349">
    <property type="protein sequence ID" value="JAD18546.1"/>
    <property type="molecule type" value="Transcribed_RNA"/>
</dbReference>
<proteinExistence type="predicted"/>
<organism evidence="1">
    <name type="scientific">Arundo donax</name>
    <name type="common">Giant reed</name>
    <name type="synonym">Donax arundinaceus</name>
    <dbReference type="NCBI Taxonomy" id="35708"/>
    <lineage>
        <taxon>Eukaryota</taxon>
        <taxon>Viridiplantae</taxon>
        <taxon>Streptophyta</taxon>
        <taxon>Embryophyta</taxon>
        <taxon>Tracheophyta</taxon>
        <taxon>Spermatophyta</taxon>
        <taxon>Magnoliopsida</taxon>
        <taxon>Liliopsida</taxon>
        <taxon>Poales</taxon>
        <taxon>Poaceae</taxon>
        <taxon>PACMAD clade</taxon>
        <taxon>Arundinoideae</taxon>
        <taxon>Arundineae</taxon>
        <taxon>Arundo</taxon>
    </lineage>
</organism>
<protein>
    <submittedName>
        <fullName evidence="1">Uncharacterized protein</fullName>
    </submittedName>
</protein>
<dbReference type="AlphaFoldDB" id="A0A0A8XXG4"/>
<accession>A0A0A8XXG4</accession>
<reference evidence="1" key="1">
    <citation type="submission" date="2014-09" db="EMBL/GenBank/DDBJ databases">
        <authorList>
            <person name="Magalhaes I.L.F."/>
            <person name="Oliveira U."/>
            <person name="Santos F.R."/>
            <person name="Vidigal T.H.D.A."/>
            <person name="Brescovit A.D."/>
            <person name="Santos A.J."/>
        </authorList>
    </citation>
    <scope>NUCLEOTIDE SEQUENCE</scope>
    <source>
        <tissue evidence="1">Shoot tissue taken approximately 20 cm above the soil surface</tissue>
    </source>
</reference>